<dbReference type="Proteomes" id="UP001280121">
    <property type="component" value="Unassembled WGS sequence"/>
</dbReference>
<comment type="caution">
    <text evidence="1">The sequence shown here is derived from an EMBL/GenBank/DDBJ whole genome shotgun (WGS) entry which is preliminary data.</text>
</comment>
<evidence type="ECO:0000313" key="1">
    <source>
        <dbReference type="EMBL" id="KAK2641754.1"/>
    </source>
</evidence>
<gene>
    <name evidence="1" type="ORF">Ddye_023517</name>
</gene>
<reference evidence="1" key="1">
    <citation type="journal article" date="2023" name="Plant J.">
        <title>Genome sequences and population genomics provide insights into the demographic history, inbreeding, and mutation load of two 'living fossil' tree species of Dipteronia.</title>
        <authorList>
            <person name="Feng Y."/>
            <person name="Comes H.P."/>
            <person name="Chen J."/>
            <person name="Zhu S."/>
            <person name="Lu R."/>
            <person name="Zhang X."/>
            <person name="Li P."/>
            <person name="Qiu J."/>
            <person name="Olsen K.M."/>
            <person name="Qiu Y."/>
        </authorList>
    </citation>
    <scope>NUCLEOTIDE SEQUENCE</scope>
    <source>
        <strain evidence="1">KIB01</strain>
    </source>
</reference>
<name>A0AAD9TT54_9ROSI</name>
<dbReference type="AlphaFoldDB" id="A0AAD9TT54"/>
<keyword evidence="2" id="KW-1185">Reference proteome</keyword>
<proteinExistence type="predicted"/>
<sequence length="100" mass="11414">MYVSCINVILAIVYVADTSLKAKIRRRAREMLPKELVLLEEVFLFSVVIIPRCGVNLESQVHALFTCCHAEAIWVGLGWWHIITTALHSNFGKVESFSFY</sequence>
<protein>
    <submittedName>
        <fullName evidence="1">Uncharacterized protein</fullName>
    </submittedName>
</protein>
<evidence type="ECO:0000313" key="2">
    <source>
        <dbReference type="Proteomes" id="UP001280121"/>
    </source>
</evidence>
<organism evidence="1 2">
    <name type="scientific">Dipteronia dyeriana</name>
    <dbReference type="NCBI Taxonomy" id="168575"/>
    <lineage>
        <taxon>Eukaryota</taxon>
        <taxon>Viridiplantae</taxon>
        <taxon>Streptophyta</taxon>
        <taxon>Embryophyta</taxon>
        <taxon>Tracheophyta</taxon>
        <taxon>Spermatophyta</taxon>
        <taxon>Magnoliopsida</taxon>
        <taxon>eudicotyledons</taxon>
        <taxon>Gunneridae</taxon>
        <taxon>Pentapetalae</taxon>
        <taxon>rosids</taxon>
        <taxon>malvids</taxon>
        <taxon>Sapindales</taxon>
        <taxon>Sapindaceae</taxon>
        <taxon>Hippocastanoideae</taxon>
        <taxon>Acereae</taxon>
        <taxon>Dipteronia</taxon>
    </lineage>
</organism>
<accession>A0AAD9TT54</accession>
<dbReference type="EMBL" id="JANJYI010000007">
    <property type="protein sequence ID" value="KAK2641754.1"/>
    <property type="molecule type" value="Genomic_DNA"/>
</dbReference>